<dbReference type="EMBL" id="RJKN01000009">
    <property type="protein sequence ID" value="ROP26859.1"/>
    <property type="molecule type" value="Genomic_DNA"/>
</dbReference>
<evidence type="ECO:0000313" key="2">
    <source>
        <dbReference type="EMBL" id="ROP26859.1"/>
    </source>
</evidence>
<name>A0A3N1G9E1_9ACTN</name>
<gene>
    <name evidence="2" type="ORF">EDC03_3096</name>
</gene>
<accession>A0A3N1G9E1</accession>
<dbReference type="InParanoid" id="A0A3N1G9E1"/>
<organism evidence="2 3">
    <name type="scientific">Pseudokineococcus lusitanus</name>
    <dbReference type="NCBI Taxonomy" id="763993"/>
    <lineage>
        <taxon>Bacteria</taxon>
        <taxon>Bacillati</taxon>
        <taxon>Actinomycetota</taxon>
        <taxon>Actinomycetes</taxon>
        <taxon>Kineosporiales</taxon>
        <taxon>Kineosporiaceae</taxon>
        <taxon>Pseudokineococcus</taxon>
    </lineage>
</organism>
<keyword evidence="3" id="KW-1185">Reference proteome</keyword>
<dbReference type="AlphaFoldDB" id="A0A3N1G9E1"/>
<proteinExistence type="predicted"/>
<dbReference type="RefSeq" id="WP_123381161.1">
    <property type="nucleotide sequence ID" value="NZ_RJKN01000009.1"/>
</dbReference>
<dbReference type="Proteomes" id="UP000276232">
    <property type="component" value="Unassembled WGS sequence"/>
</dbReference>
<evidence type="ECO:0000313" key="3">
    <source>
        <dbReference type="Proteomes" id="UP000276232"/>
    </source>
</evidence>
<evidence type="ECO:0000256" key="1">
    <source>
        <dbReference type="SAM" id="MobiDB-lite"/>
    </source>
</evidence>
<protein>
    <submittedName>
        <fullName evidence="2">Uncharacterized protein</fullName>
    </submittedName>
</protein>
<reference evidence="2 3" key="1">
    <citation type="journal article" date="2015" name="Stand. Genomic Sci.">
        <title>Genomic Encyclopedia of Bacterial and Archaeal Type Strains, Phase III: the genomes of soil and plant-associated and newly described type strains.</title>
        <authorList>
            <person name="Whitman W.B."/>
            <person name="Woyke T."/>
            <person name="Klenk H.P."/>
            <person name="Zhou Y."/>
            <person name="Lilburn T.G."/>
            <person name="Beck B.J."/>
            <person name="De Vos P."/>
            <person name="Vandamme P."/>
            <person name="Eisen J.A."/>
            <person name="Garrity G."/>
            <person name="Hugenholtz P."/>
            <person name="Kyrpides N.C."/>
        </authorList>
    </citation>
    <scope>NUCLEOTIDE SEQUENCE [LARGE SCALE GENOMIC DNA]</scope>
    <source>
        <strain evidence="2 3">CECT 7306</strain>
    </source>
</reference>
<feature type="region of interest" description="Disordered" evidence="1">
    <location>
        <begin position="175"/>
        <end position="197"/>
    </location>
</feature>
<comment type="caution">
    <text evidence="2">The sequence shown here is derived from an EMBL/GenBank/DDBJ whole genome shotgun (WGS) entry which is preliminary data.</text>
</comment>
<sequence>MTTTTAPPPPDVGTDPLRRVWTATHATRGELAALVAEGLLVPALPGVWLPADLVRCRTARAAAVAALLRTAGVGTTTAGRSAVVAGAAAAWVHGCARAPRRVDVLVPRGTGARDVGPHVRLQRVADPVAGAVLVGTADGPPLALTGRRRTADDLRAAGAGRVCADLRAWLAAEGALPPLPRQPSAEPVGCSARPPAR</sequence>